<dbReference type="EMBL" id="HBIR01009548">
    <property type="protein sequence ID" value="CAE0532810.1"/>
    <property type="molecule type" value="Transcribed_RNA"/>
</dbReference>
<sequence length="188" mass="19835">MGRQVNGVTPERVKAAEAILPHLFAPPLPLSSIESRLAAASPPCHIPPVRSTCLPPPSPPAAITAATTAVEAAFKCFEESGVGSGHVTMAALERGCRTTVDAPLSHRHASLSRRCCQRIRAVGSADQRANQLNQRAETYHPSSSPAALTTYGSEKLPLADARALLSLIEPDSAGRVNYVDFVNMMTGT</sequence>
<gene>
    <name evidence="1" type="ORF">EHUX00137_LOCUS6683</name>
</gene>
<evidence type="ECO:0000313" key="1">
    <source>
        <dbReference type="EMBL" id="CAE0532810.1"/>
    </source>
</evidence>
<evidence type="ECO:0008006" key="2">
    <source>
        <dbReference type="Google" id="ProtNLM"/>
    </source>
</evidence>
<proteinExistence type="predicted"/>
<name>A0A7S3RRG0_EMIHU</name>
<protein>
    <recommendedName>
        <fullName evidence="2">EF-hand domain-containing protein</fullName>
    </recommendedName>
</protein>
<organism evidence="1">
    <name type="scientific">Emiliania huxleyi</name>
    <name type="common">Coccolithophore</name>
    <name type="synonym">Pontosphaera huxleyi</name>
    <dbReference type="NCBI Taxonomy" id="2903"/>
    <lineage>
        <taxon>Eukaryota</taxon>
        <taxon>Haptista</taxon>
        <taxon>Haptophyta</taxon>
        <taxon>Prymnesiophyceae</taxon>
        <taxon>Isochrysidales</taxon>
        <taxon>Noelaerhabdaceae</taxon>
        <taxon>Emiliania</taxon>
    </lineage>
</organism>
<dbReference type="AlphaFoldDB" id="A0A7S3RRG0"/>
<reference evidence="1" key="1">
    <citation type="submission" date="2021-01" db="EMBL/GenBank/DDBJ databases">
        <authorList>
            <person name="Corre E."/>
            <person name="Pelletier E."/>
            <person name="Niang G."/>
            <person name="Scheremetjew M."/>
            <person name="Finn R."/>
            <person name="Kale V."/>
            <person name="Holt S."/>
            <person name="Cochrane G."/>
            <person name="Meng A."/>
            <person name="Brown T."/>
            <person name="Cohen L."/>
        </authorList>
    </citation>
    <scope>NUCLEOTIDE SEQUENCE</scope>
    <source>
        <strain evidence="1">379</strain>
    </source>
</reference>
<accession>A0A7S3RRG0</accession>